<dbReference type="SUPFAM" id="SSF51730">
    <property type="entry name" value="FAD-linked oxidoreductase"/>
    <property type="match status" value="1"/>
</dbReference>
<sequence>MKRLEVRSLRSCVSVRARPVTSPSWTSLQRWHVSISSTTTKSTLQSPQITPPASSRRHVPVCSTTTKSPPQKISFAVPVQQGFPSHQQDIDAEFKKYPPPLSIIPTTTLLRSLLMTYVLSSPHLVNLSLPLLAAIYHKDAFLLNPDRNPVLRFVVRKLFYDHFCAGENEWEVRETIVDVKGMGFHGVILGYAKETIVGQSTTASSESTKIKTTSASEQAILDWKEGTLRTLSMLGRGDFLAVKFTGAGPDVTEALAHNQPPPALMSSSLSEILAQARKQNTRVWIDAEQQIFQPTIDAWTLDLMKSYNTASDAMVYNTYQAYLKFTPEVLARHLRVAQGEGWTLGVKLVRGAYIAVERRDLIHDKIEDTHRAYDGIVDRLVKREFPGVEGFPNVQLMLASHNANSVARGYNTWKIRLEQNLPTIKMEIGQLQGMADEISCGLVQERLLGKGVGPRAFKCLCWGSVQECVNFLMRRVVENRGCLGRTEMWMSGLKGELWRRVKRG</sequence>
<comment type="cofactor">
    <cofactor evidence="5">
        <name>FAD</name>
        <dbReference type="ChEBI" id="CHEBI:57692"/>
    </cofactor>
</comment>
<evidence type="ECO:0000256" key="5">
    <source>
        <dbReference type="RuleBase" id="RU364054"/>
    </source>
</evidence>
<evidence type="ECO:0000313" key="8">
    <source>
        <dbReference type="EMBL" id="KAG9244856.1"/>
    </source>
</evidence>
<keyword evidence="9" id="KW-1185">Reference proteome</keyword>
<dbReference type="OrthoDB" id="5464at2759"/>
<dbReference type="InterPro" id="IPR015659">
    <property type="entry name" value="Proline_oxidase"/>
</dbReference>
<dbReference type="InterPro" id="IPR002872">
    <property type="entry name" value="Proline_DH_dom"/>
</dbReference>
<dbReference type="InterPro" id="IPR029041">
    <property type="entry name" value="FAD-linked_oxidoreductase-like"/>
</dbReference>
<comment type="catalytic activity">
    <reaction evidence="5">
        <text>L-proline + a quinone = (S)-1-pyrroline-5-carboxylate + a quinol + H(+)</text>
        <dbReference type="Rhea" id="RHEA:23784"/>
        <dbReference type="ChEBI" id="CHEBI:15378"/>
        <dbReference type="ChEBI" id="CHEBI:17388"/>
        <dbReference type="ChEBI" id="CHEBI:24646"/>
        <dbReference type="ChEBI" id="CHEBI:60039"/>
        <dbReference type="ChEBI" id="CHEBI:132124"/>
        <dbReference type="EC" id="1.5.5.2"/>
    </reaction>
</comment>
<dbReference type="Gene3D" id="3.20.20.220">
    <property type="match status" value="1"/>
</dbReference>
<name>A0A9P7Z3Y2_9HELO</name>
<feature type="compositionally biased region" description="Polar residues" evidence="6">
    <location>
        <begin position="42"/>
        <end position="53"/>
    </location>
</feature>
<comment type="similarity">
    <text evidence="1 5">Belongs to the proline oxidase family.</text>
</comment>
<dbReference type="GO" id="GO:0010133">
    <property type="term" value="P:L-proline catabolic process to L-glutamate"/>
    <property type="evidence" value="ECO:0007669"/>
    <property type="project" value="TreeGrafter"/>
</dbReference>
<dbReference type="AlphaFoldDB" id="A0A9P7Z3Y2"/>
<evidence type="ECO:0000256" key="3">
    <source>
        <dbReference type="ARBA" id="ARBA00023002"/>
    </source>
</evidence>
<evidence type="ECO:0000256" key="6">
    <source>
        <dbReference type="SAM" id="MobiDB-lite"/>
    </source>
</evidence>
<dbReference type="GO" id="GO:0071949">
    <property type="term" value="F:FAD binding"/>
    <property type="evidence" value="ECO:0007669"/>
    <property type="project" value="TreeGrafter"/>
</dbReference>
<accession>A0A9P7Z3Y2</accession>
<keyword evidence="5" id="KW-0274">FAD</keyword>
<feature type="region of interest" description="Disordered" evidence="6">
    <location>
        <begin position="42"/>
        <end position="67"/>
    </location>
</feature>
<comment type="caution">
    <text evidence="8">The sequence shown here is derived from an EMBL/GenBank/DDBJ whole genome shotgun (WGS) entry which is preliminary data.</text>
</comment>
<keyword evidence="4 5" id="KW-0642">Proline metabolism</keyword>
<evidence type="ECO:0000256" key="4">
    <source>
        <dbReference type="ARBA" id="ARBA00023062"/>
    </source>
</evidence>
<evidence type="ECO:0000256" key="2">
    <source>
        <dbReference type="ARBA" id="ARBA00012695"/>
    </source>
</evidence>
<protein>
    <recommendedName>
        <fullName evidence="2 5">Proline dehydrogenase</fullName>
        <ecNumber evidence="2 5">1.5.5.2</ecNumber>
    </recommendedName>
</protein>
<gene>
    <name evidence="8" type="ORF">BJ878DRAFT_504263</name>
</gene>
<evidence type="ECO:0000259" key="7">
    <source>
        <dbReference type="Pfam" id="PF01619"/>
    </source>
</evidence>
<dbReference type="Pfam" id="PF01619">
    <property type="entry name" value="Pro_dh"/>
    <property type="match status" value="1"/>
</dbReference>
<dbReference type="GO" id="GO:0004657">
    <property type="term" value="F:proline dehydrogenase activity"/>
    <property type="evidence" value="ECO:0007669"/>
    <property type="project" value="UniProtKB-EC"/>
</dbReference>
<dbReference type="PANTHER" id="PTHR13914">
    <property type="entry name" value="PROLINE OXIDASE"/>
    <property type="match status" value="1"/>
</dbReference>
<keyword evidence="5" id="KW-0285">Flavoprotein</keyword>
<evidence type="ECO:0000313" key="9">
    <source>
        <dbReference type="Proteomes" id="UP000887226"/>
    </source>
</evidence>
<dbReference type="PANTHER" id="PTHR13914:SF34">
    <property type="entry name" value="PROLINE DEHYDROGENASE"/>
    <property type="match status" value="1"/>
</dbReference>
<proteinExistence type="inferred from homology"/>
<comment type="function">
    <text evidence="5">Converts proline to delta-1-pyrroline-5-carboxylate.</text>
</comment>
<organism evidence="8 9">
    <name type="scientific">Calycina marina</name>
    <dbReference type="NCBI Taxonomy" id="1763456"/>
    <lineage>
        <taxon>Eukaryota</taxon>
        <taxon>Fungi</taxon>
        <taxon>Dikarya</taxon>
        <taxon>Ascomycota</taxon>
        <taxon>Pezizomycotina</taxon>
        <taxon>Leotiomycetes</taxon>
        <taxon>Helotiales</taxon>
        <taxon>Pezizellaceae</taxon>
        <taxon>Calycina</taxon>
    </lineage>
</organism>
<reference evidence="8" key="1">
    <citation type="journal article" date="2021" name="IMA Fungus">
        <title>Genomic characterization of three marine fungi, including Emericellopsis atlantica sp. nov. with signatures of a generalist lifestyle and marine biomass degradation.</title>
        <authorList>
            <person name="Hagestad O.C."/>
            <person name="Hou L."/>
            <person name="Andersen J.H."/>
            <person name="Hansen E.H."/>
            <person name="Altermark B."/>
            <person name="Li C."/>
            <person name="Kuhnert E."/>
            <person name="Cox R.J."/>
            <person name="Crous P.W."/>
            <person name="Spatafora J.W."/>
            <person name="Lail K."/>
            <person name="Amirebrahimi M."/>
            <person name="Lipzen A."/>
            <person name="Pangilinan J."/>
            <person name="Andreopoulos W."/>
            <person name="Hayes R.D."/>
            <person name="Ng V."/>
            <person name="Grigoriev I.V."/>
            <person name="Jackson S.A."/>
            <person name="Sutton T.D.S."/>
            <person name="Dobson A.D.W."/>
            <person name="Rama T."/>
        </authorList>
    </citation>
    <scope>NUCLEOTIDE SEQUENCE</scope>
    <source>
        <strain evidence="8">TRa3180A</strain>
    </source>
</reference>
<feature type="domain" description="Proline dehydrogenase" evidence="7">
    <location>
        <begin position="174"/>
        <end position="484"/>
    </location>
</feature>
<dbReference type="EC" id="1.5.5.2" evidence="2 5"/>
<dbReference type="Proteomes" id="UP000887226">
    <property type="component" value="Unassembled WGS sequence"/>
</dbReference>
<dbReference type="GO" id="GO:0005739">
    <property type="term" value="C:mitochondrion"/>
    <property type="evidence" value="ECO:0007669"/>
    <property type="project" value="TreeGrafter"/>
</dbReference>
<keyword evidence="3 5" id="KW-0560">Oxidoreductase</keyword>
<evidence type="ECO:0000256" key="1">
    <source>
        <dbReference type="ARBA" id="ARBA00005869"/>
    </source>
</evidence>
<dbReference type="EMBL" id="MU253879">
    <property type="protein sequence ID" value="KAG9244856.1"/>
    <property type="molecule type" value="Genomic_DNA"/>
</dbReference>